<proteinExistence type="predicted"/>
<evidence type="ECO:0000313" key="8">
    <source>
        <dbReference type="Proteomes" id="UP000472272"/>
    </source>
</evidence>
<feature type="signal peptide" evidence="6">
    <location>
        <begin position="1"/>
        <end position="25"/>
    </location>
</feature>
<dbReference type="GeneTree" id="ENSGT00390000013828"/>
<dbReference type="PANTHER" id="PTHR28610:SF1">
    <property type="entry name" value="DRAXIN"/>
    <property type="match status" value="1"/>
</dbReference>
<keyword evidence="2" id="KW-0964">Secreted</keyword>
<sequence length="350" mass="38855">MACTASSSASTIFAFCLLTICPTDSLDPGPAAPPSLPEVGNSFPSREAWPHPMIRTTAHHRGHGGLGKHDRAHYGMPAPRGGREGPGLRVLSRPASVDDPGRTDRPAGLRQKDVFLGFEFPYPEQENHAPGSERVKKQNRDHRRHSRRDRLRQHRGKASDPGPSALYKKPESFEEQLQTLHGGEGSSAGLPPTSFLGPTVKTSTEEPPALHATSAQPRVRVRQEGDVMPTLDMTLFDWTDYEDLRPDMWPSIRKKDKQRGKNGGNETTPAEGESCDHHLDCLPGCCCDLREHLCKPHNRGLNNKCYDDCMCTEGLRCYAKFHRNRRVTRRKGRCVEPESADGDQGSFINV</sequence>
<dbReference type="InterPro" id="IPR029094">
    <property type="entry name" value="Draxin"/>
</dbReference>
<dbReference type="PANTHER" id="PTHR28610">
    <property type="entry name" value="DRAXIN"/>
    <property type="match status" value="1"/>
</dbReference>
<dbReference type="GO" id="GO:0005576">
    <property type="term" value="C:extracellular region"/>
    <property type="evidence" value="ECO:0007669"/>
    <property type="project" value="InterPro"/>
</dbReference>
<reference evidence="7" key="2">
    <citation type="submission" date="2025-05" db="UniProtKB">
        <authorList>
            <consortium name="Ensembl"/>
        </authorList>
    </citation>
    <scope>IDENTIFICATION</scope>
</reference>
<dbReference type="Pfam" id="PF15550">
    <property type="entry name" value="Draxin"/>
    <property type="match status" value="1"/>
</dbReference>
<dbReference type="OrthoDB" id="9931375at2759"/>
<dbReference type="GeneID" id="114602810"/>
<accession>A0A670JN50</accession>
<dbReference type="KEGG" id="pmua:114602810"/>
<dbReference type="GO" id="GO:0021528">
    <property type="term" value="P:commissural neuron differentiation in spinal cord"/>
    <property type="evidence" value="ECO:0007669"/>
    <property type="project" value="TreeGrafter"/>
</dbReference>
<keyword evidence="1" id="KW-0217">Developmental protein</keyword>
<dbReference type="GO" id="GO:0021516">
    <property type="term" value="P:dorsal spinal cord development"/>
    <property type="evidence" value="ECO:0007669"/>
    <property type="project" value="TreeGrafter"/>
</dbReference>
<dbReference type="GO" id="GO:0016055">
    <property type="term" value="P:Wnt signaling pathway"/>
    <property type="evidence" value="ECO:0007669"/>
    <property type="project" value="InterPro"/>
</dbReference>
<dbReference type="AlphaFoldDB" id="A0A670JN50"/>
<dbReference type="GO" id="GO:0030900">
    <property type="term" value="P:forebrain development"/>
    <property type="evidence" value="ECO:0007669"/>
    <property type="project" value="TreeGrafter"/>
</dbReference>
<keyword evidence="4" id="KW-0325">Glycoprotein</keyword>
<evidence type="ECO:0000313" key="7">
    <source>
        <dbReference type="Ensembl" id="ENSPMRP00000024904.1"/>
    </source>
</evidence>
<dbReference type="RefSeq" id="XP_028597315.1">
    <property type="nucleotide sequence ID" value="XM_028741482.1"/>
</dbReference>
<evidence type="ECO:0000256" key="5">
    <source>
        <dbReference type="SAM" id="MobiDB-lite"/>
    </source>
</evidence>
<evidence type="ECO:0000256" key="6">
    <source>
        <dbReference type="SAM" id="SignalP"/>
    </source>
</evidence>
<evidence type="ECO:0000256" key="2">
    <source>
        <dbReference type="ARBA" id="ARBA00022525"/>
    </source>
</evidence>
<name>A0A670JN50_PODMU</name>
<dbReference type="Ensembl" id="ENSPMRT00000026403.1">
    <property type="protein sequence ID" value="ENSPMRP00000024883.1"/>
    <property type="gene ID" value="ENSPMRG00000016082.1"/>
</dbReference>
<feature type="compositionally biased region" description="Basic and acidic residues" evidence="5">
    <location>
        <begin position="125"/>
        <end position="138"/>
    </location>
</feature>
<dbReference type="RefSeq" id="XP_028597314.1">
    <property type="nucleotide sequence ID" value="XM_028741481.1"/>
</dbReference>
<dbReference type="GO" id="GO:0007411">
    <property type="term" value="P:axon guidance"/>
    <property type="evidence" value="ECO:0007669"/>
    <property type="project" value="InterPro"/>
</dbReference>
<organism evidence="7 8">
    <name type="scientific">Podarcis muralis</name>
    <name type="common">Wall lizard</name>
    <name type="synonym">Lacerta muralis</name>
    <dbReference type="NCBI Taxonomy" id="64176"/>
    <lineage>
        <taxon>Eukaryota</taxon>
        <taxon>Metazoa</taxon>
        <taxon>Chordata</taxon>
        <taxon>Craniata</taxon>
        <taxon>Vertebrata</taxon>
        <taxon>Euteleostomi</taxon>
        <taxon>Lepidosauria</taxon>
        <taxon>Squamata</taxon>
        <taxon>Bifurcata</taxon>
        <taxon>Unidentata</taxon>
        <taxon>Episquamata</taxon>
        <taxon>Laterata</taxon>
        <taxon>Lacertibaenia</taxon>
        <taxon>Lacertidae</taxon>
        <taxon>Podarcis</taxon>
    </lineage>
</organism>
<evidence type="ECO:0000256" key="4">
    <source>
        <dbReference type="ARBA" id="ARBA00023180"/>
    </source>
</evidence>
<keyword evidence="8" id="KW-1185">Reference proteome</keyword>
<reference evidence="7 8" key="1">
    <citation type="journal article" date="2019" name="Proc. Natl. Acad. Sci. U.S.A.">
        <title>Regulatory changes in pterin and carotenoid genes underlie balanced color polymorphisms in the wall lizard.</title>
        <authorList>
            <person name="Andrade P."/>
            <person name="Pinho C."/>
            <person name="Perez I de Lanuza G."/>
            <person name="Afonso S."/>
            <person name="Brejcha J."/>
            <person name="Rubin C.J."/>
            <person name="Wallerman O."/>
            <person name="Pereira P."/>
            <person name="Sabatino S.J."/>
            <person name="Bellati A."/>
            <person name="Pellitteri-Rosa D."/>
            <person name="Bosakova Z."/>
            <person name="Bunikis I."/>
            <person name="Carretero M.A."/>
            <person name="Feiner N."/>
            <person name="Marsik P."/>
            <person name="Pauperio F."/>
            <person name="Salvi D."/>
            <person name="Soler L."/>
            <person name="While G.M."/>
            <person name="Uller T."/>
            <person name="Font E."/>
            <person name="Andersson L."/>
            <person name="Carneiro M."/>
        </authorList>
    </citation>
    <scope>NUCLEOTIDE SEQUENCE</scope>
</reference>
<evidence type="ECO:0000256" key="3">
    <source>
        <dbReference type="ARBA" id="ARBA00022729"/>
    </source>
</evidence>
<evidence type="ECO:0000256" key="1">
    <source>
        <dbReference type="ARBA" id="ARBA00022473"/>
    </source>
</evidence>
<gene>
    <name evidence="7" type="primary">LOC114602810</name>
</gene>
<feature type="region of interest" description="Disordered" evidence="5">
    <location>
        <begin position="251"/>
        <end position="274"/>
    </location>
</feature>
<feature type="compositionally biased region" description="Basic and acidic residues" evidence="5">
    <location>
        <begin position="99"/>
        <end position="113"/>
    </location>
</feature>
<protein>
    <submittedName>
        <fullName evidence="7">Draxin-like</fullName>
    </submittedName>
</protein>
<dbReference type="OMA" id="WTPQTSH"/>
<keyword evidence="3 6" id="KW-0732">Signal</keyword>
<feature type="region of interest" description="Disordered" evidence="5">
    <location>
        <begin position="61"/>
        <end position="219"/>
    </location>
</feature>
<dbReference type="GO" id="GO:0090090">
    <property type="term" value="P:negative regulation of canonical Wnt signaling pathway"/>
    <property type="evidence" value="ECO:0007669"/>
    <property type="project" value="TreeGrafter"/>
</dbReference>
<feature type="compositionally biased region" description="Basic residues" evidence="5">
    <location>
        <begin position="139"/>
        <end position="156"/>
    </location>
</feature>
<dbReference type="Proteomes" id="UP000472272">
    <property type="component" value="Chromosome 8"/>
</dbReference>
<dbReference type="Ensembl" id="ENSPMRT00000026424.1">
    <property type="protein sequence ID" value="ENSPMRP00000024904.1"/>
    <property type="gene ID" value="ENSPMRG00000016092.1"/>
</dbReference>
<feature type="chain" id="PRO_5044625070" evidence="6">
    <location>
        <begin position="26"/>
        <end position="350"/>
    </location>
</feature>